<dbReference type="EMBL" id="JAEPBH010000064">
    <property type="protein sequence ID" value="MBK4716938.1"/>
    <property type="molecule type" value="Genomic_DNA"/>
</dbReference>
<keyword evidence="2" id="KW-1185">Reference proteome</keyword>
<comment type="caution">
    <text evidence="1">The sequence shown here is derived from an EMBL/GenBank/DDBJ whole genome shotgun (WGS) entry which is preliminary data.</text>
</comment>
<dbReference type="Proteomes" id="UP000659047">
    <property type="component" value="Unassembled WGS sequence"/>
</dbReference>
<evidence type="ECO:0000313" key="1">
    <source>
        <dbReference type="EMBL" id="MBK4716938.1"/>
    </source>
</evidence>
<protein>
    <submittedName>
        <fullName evidence="1">Uncharacterized protein</fullName>
    </submittedName>
</protein>
<proteinExistence type="predicted"/>
<gene>
    <name evidence="1" type="ORF">JJB97_16690</name>
</gene>
<dbReference type="RefSeq" id="WP_238715205.1">
    <property type="nucleotide sequence ID" value="NZ_JAEPBH010000064.1"/>
</dbReference>
<dbReference type="AlphaFoldDB" id="A0A8K0V7T7"/>
<organism evidence="1 2">
    <name type="scientific">Tenebrionibacter intestinalis</name>
    <dbReference type="NCBI Taxonomy" id="2799638"/>
    <lineage>
        <taxon>Bacteria</taxon>
        <taxon>Pseudomonadati</taxon>
        <taxon>Pseudomonadota</taxon>
        <taxon>Gammaproteobacteria</taxon>
        <taxon>Enterobacterales</taxon>
        <taxon>Enterobacteriaceae</taxon>
        <taxon>Tenebrionibacter/Tenebrionicola group</taxon>
        <taxon>Tenebrionibacter</taxon>
    </lineage>
</organism>
<accession>A0A8K0V7T7</accession>
<sequence length="195" mass="21837">MAGKSIVVRTVNPARAWDATLTRNGYDREINIQPFHPDKLPVFDGGKPVLAYSDMAFSSHKREQKPPGRSPQAATGVLRAGALTAGDIYNKAGSARAQHSRVYSLFPHVNAQEKQPSYNVPHYTPTRNLAHRINKNIQEEPLRITKRSGNNNFLVVDKGKKRLKFSMKRPVAVIQEDAENFLTRFTGRAIRKCSS</sequence>
<evidence type="ECO:0000313" key="2">
    <source>
        <dbReference type="Proteomes" id="UP000659047"/>
    </source>
</evidence>
<reference evidence="1" key="1">
    <citation type="submission" date="2021-01" db="EMBL/GenBank/DDBJ databases">
        <title>Intestinitalea alba gen. nov., sp. nov., a novel genus of the family Enterobacteriaceae, isolated from the gut of the plastic-eating mealworm Tenebrio molitor L.</title>
        <authorList>
            <person name="Yang Y."/>
        </authorList>
    </citation>
    <scope>NUCLEOTIDE SEQUENCE</scope>
    <source>
        <strain evidence="1">BIT-L3</strain>
    </source>
</reference>
<name>A0A8K0V7T7_9ENTR</name>